<evidence type="ECO:0008006" key="3">
    <source>
        <dbReference type="Google" id="ProtNLM"/>
    </source>
</evidence>
<dbReference type="EMBL" id="AP012201">
    <property type="protein sequence ID" value="BAK22310.1"/>
    <property type="molecule type" value="Genomic_DNA"/>
</dbReference>
<evidence type="ECO:0000313" key="1">
    <source>
        <dbReference type="EMBL" id="BAK22310.1"/>
    </source>
</evidence>
<sequence length="105" mass="11888">MQLGADQAYGGSVYQEIQLPKGKYHFCLDKNSLGDLDIAKVIIQDGKRKTYEFSLKEKTNGWQTKEWKDIEITSGKAKIGLYVKSKTGGHYLKIDNLSLTKQTDE</sequence>
<dbReference type="Gene3D" id="2.60.120.260">
    <property type="entry name" value="Galactose-binding domain-like"/>
    <property type="match status" value="1"/>
</dbReference>
<accession>F3YCT2</accession>
<name>F3YCT2_MELPT</name>
<dbReference type="Proteomes" id="UP000008456">
    <property type="component" value="Plasmid pMP1"/>
</dbReference>
<organism evidence="1 2">
    <name type="scientific">Melissococcus plutonius (strain ATCC 35311 / DSM 29964 / CIP 104052 / LMG 20360 / NCIMB 702443)</name>
    <dbReference type="NCBI Taxonomy" id="940190"/>
    <lineage>
        <taxon>Bacteria</taxon>
        <taxon>Bacillati</taxon>
        <taxon>Bacillota</taxon>
        <taxon>Bacilli</taxon>
        <taxon>Lactobacillales</taxon>
        <taxon>Enterococcaceae</taxon>
        <taxon>Melissococcus</taxon>
    </lineage>
</organism>
<dbReference type="AlphaFoldDB" id="F3YCT2"/>
<reference key="2">
    <citation type="submission" date="2011-04" db="EMBL/GenBank/DDBJ databases">
        <title>Whole genome sequence of Melissococcus plutonius ATCC 35311.</title>
        <authorList>
            <person name="Okumura K."/>
            <person name="Arai R."/>
            <person name="Osaki M."/>
            <person name="Okura M."/>
            <person name="Kirikae T."/>
            <person name="Takamatsu D."/>
            <person name="Akiyama T."/>
        </authorList>
    </citation>
    <scope>NUCLEOTIDE SEQUENCE</scope>
    <source>
        <strain>ATCC 35311</strain>
    </source>
</reference>
<dbReference type="HOGENOM" id="CLU_2233325_0_0_9"/>
<keyword evidence="1" id="KW-0614">Plasmid</keyword>
<reference evidence="1 2" key="1">
    <citation type="journal article" date="2011" name="J. Bacteriol.">
        <title>Complete genome sequence of Melissococcus plutonius ATCC 35311.</title>
        <authorList>
            <person name="Okumura K."/>
            <person name="Arai R."/>
            <person name="Okura M."/>
            <person name="Kirikae T."/>
            <person name="Takamatsu D."/>
            <person name="Osaki M."/>
            <person name="Miyoshi-Akiyama T."/>
        </authorList>
    </citation>
    <scope>NUCLEOTIDE SEQUENCE [LARGE SCALE GENOMIC DNA]</scope>
    <source>
        <strain evidence="2">ATCC 35311 / CIP 104052 / LMG 20360 / NCIMB 702443</strain>
        <plasmid evidence="2">pMP1</plasmid>
    </source>
</reference>
<protein>
    <recommendedName>
        <fullName evidence="3">CBM6 domain-containing protein</fullName>
    </recommendedName>
</protein>
<evidence type="ECO:0000313" key="2">
    <source>
        <dbReference type="Proteomes" id="UP000008456"/>
    </source>
</evidence>
<geneLocation type="plasmid" evidence="1 2">
    <name>pMP1</name>
</geneLocation>
<gene>
    <name evidence="1" type="ordered locus">MPTP_1920</name>
</gene>
<dbReference type="KEGG" id="mps:MPTP_1920"/>
<keyword evidence="2" id="KW-1185">Reference proteome</keyword>
<proteinExistence type="predicted"/>